<sequence>MPPKDAKKTKAPAKAPAKLDVNAAVKAAALSTVAATPEKPKPKIKSETPKPPRTPAKKKDPGHVAEFLPLAKDEGVTIPVTVKVDGGNVHANPTSSGGYHLLLKLDAPNSFQLTKTIILDSGPYAGQQAIVIRPSKPFEFLGLPDEARNRVYRFYFASAGSTTDRISLDRKRTSNREIYAKTYAGGSKYRVALLAVNKQITAEALPLLYLHPLRLENTALTVDFLSELSKSTVSHLTSIEIKSWVKASARNALHMLSSATALTRLHFEAGVATGEDDPKKAANAFWKDGYKFLEAFGKERGNKEAGIEVLSFGKAALQMKDSGATPKNYTVEMVEVFKEELKAKMK</sequence>
<evidence type="ECO:0000313" key="2">
    <source>
        <dbReference type="EMBL" id="SMQ51084.1"/>
    </source>
</evidence>
<dbReference type="PANTHER" id="PTHR42085">
    <property type="entry name" value="F-BOX DOMAIN-CONTAINING PROTEIN"/>
    <property type="match status" value="1"/>
</dbReference>
<reference evidence="2 3" key="1">
    <citation type="submission" date="2016-06" db="EMBL/GenBank/DDBJ databases">
        <authorList>
            <person name="Kjaerup R.B."/>
            <person name="Dalgaard T.S."/>
            <person name="Juul-Madsen H.R."/>
        </authorList>
    </citation>
    <scope>NUCLEOTIDE SEQUENCE [LARGE SCALE GENOMIC DNA]</scope>
</reference>
<proteinExistence type="predicted"/>
<accession>A0A1X7RUF5</accession>
<evidence type="ECO:0000256" key="1">
    <source>
        <dbReference type="SAM" id="MobiDB-lite"/>
    </source>
</evidence>
<keyword evidence="3" id="KW-1185">Reference proteome</keyword>
<gene>
    <name evidence="2" type="ORF">ZT3D7_G6237</name>
</gene>
<feature type="compositionally biased region" description="Basic and acidic residues" evidence="1">
    <location>
        <begin position="38"/>
        <end position="50"/>
    </location>
</feature>
<dbReference type="InterPro" id="IPR038883">
    <property type="entry name" value="AN11006-like"/>
</dbReference>
<evidence type="ECO:0000313" key="3">
    <source>
        <dbReference type="Proteomes" id="UP000215127"/>
    </source>
</evidence>
<dbReference type="EMBL" id="LT853696">
    <property type="protein sequence ID" value="SMQ51084.1"/>
    <property type="molecule type" value="Genomic_DNA"/>
</dbReference>
<feature type="region of interest" description="Disordered" evidence="1">
    <location>
        <begin position="31"/>
        <end position="61"/>
    </location>
</feature>
<dbReference type="PANTHER" id="PTHR42085:SF2">
    <property type="entry name" value="F-BOX DOMAIN-CONTAINING PROTEIN"/>
    <property type="match status" value="1"/>
</dbReference>
<name>A0A1X7RUF5_ZYMT9</name>
<organism evidence="2 3">
    <name type="scientific">Zymoseptoria tritici (strain ST99CH_3D7)</name>
    <dbReference type="NCBI Taxonomy" id="1276538"/>
    <lineage>
        <taxon>Eukaryota</taxon>
        <taxon>Fungi</taxon>
        <taxon>Dikarya</taxon>
        <taxon>Ascomycota</taxon>
        <taxon>Pezizomycotina</taxon>
        <taxon>Dothideomycetes</taxon>
        <taxon>Dothideomycetidae</taxon>
        <taxon>Mycosphaerellales</taxon>
        <taxon>Mycosphaerellaceae</taxon>
        <taxon>Zymoseptoria</taxon>
    </lineage>
</organism>
<protein>
    <submittedName>
        <fullName evidence="2">Uncharacterized protein</fullName>
    </submittedName>
</protein>
<dbReference type="AlphaFoldDB" id="A0A1X7RUF5"/>
<dbReference type="Proteomes" id="UP000215127">
    <property type="component" value="Chromosome 5"/>
</dbReference>